<keyword evidence="1" id="KW-0238">DNA-binding</keyword>
<comment type="caution">
    <text evidence="1">The sequence shown here is derived from an EMBL/GenBank/DDBJ whole genome shotgun (WGS) entry which is preliminary data.</text>
</comment>
<dbReference type="EMBL" id="JACHLK010000002">
    <property type="protein sequence ID" value="MBB6558887.1"/>
    <property type="molecule type" value="Genomic_DNA"/>
</dbReference>
<organism evidence="1 2">
    <name type="scientific">Acidovorax soli</name>
    <dbReference type="NCBI Taxonomy" id="592050"/>
    <lineage>
        <taxon>Bacteria</taxon>
        <taxon>Pseudomonadati</taxon>
        <taxon>Pseudomonadota</taxon>
        <taxon>Betaproteobacteria</taxon>
        <taxon>Burkholderiales</taxon>
        <taxon>Comamonadaceae</taxon>
        <taxon>Acidovorax</taxon>
    </lineage>
</organism>
<name>A0A7X0U859_9BURK</name>
<accession>A0A7X0U859</accession>
<gene>
    <name evidence="1" type="ORF">HNP48_001551</name>
</gene>
<dbReference type="AlphaFoldDB" id="A0A7X0U859"/>
<protein>
    <submittedName>
        <fullName evidence="1">Putative DNA-binding transcriptional regulator AlpA</fullName>
    </submittedName>
</protein>
<dbReference type="RefSeq" id="WP_184856297.1">
    <property type="nucleotide sequence ID" value="NZ_JACHLK010000002.1"/>
</dbReference>
<evidence type="ECO:0000313" key="1">
    <source>
        <dbReference type="EMBL" id="MBB6558887.1"/>
    </source>
</evidence>
<evidence type="ECO:0000313" key="2">
    <source>
        <dbReference type="Proteomes" id="UP000575083"/>
    </source>
</evidence>
<reference evidence="1 2" key="1">
    <citation type="submission" date="2020-08" db="EMBL/GenBank/DDBJ databases">
        <title>Functional genomics of gut bacteria from endangered species of beetles.</title>
        <authorList>
            <person name="Carlos-Shanley C."/>
        </authorList>
    </citation>
    <scope>NUCLEOTIDE SEQUENCE [LARGE SCALE GENOMIC DNA]</scope>
    <source>
        <strain evidence="1 2">S00198</strain>
    </source>
</reference>
<sequence>MKKSNAFAEHDGDGAEAPMLVKASLVCRKLSIGRTLLRELHTNGCKNFDRKFPQPFRLTKRGALYFDFSAIELWVRAQMTNPPDSQSG</sequence>
<dbReference type="Proteomes" id="UP000575083">
    <property type="component" value="Unassembled WGS sequence"/>
</dbReference>
<keyword evidence="2" id="KW-1185">Reference proteome</keyword>
<dbReference type="GO" id="GO:0003677">
    <property type="term" value="F:DNA binding"/>
    <property type="evidence" value="ECO:0007669"/>
    <property type="project" value="UniProtKB-KW"/>
</dbReference>
<proteinExistence type="predicted"/>